<proteinExistence type="inferred from homology"/>
<dbReference type="STRING" id="137838.GCA_001458595_00751"/>
<sequence length="203" mass="22721">MRKIILILEILGDISKKTNLLSLNASIEAARAGEAGKGFGVVANEIKKLSDSSDEATKNISDIIMSIKDEINKNVSIMKSVKDVSEEQFLSVKHVNESFNNILKSIHCIIDIIKDINESVNEMNEYNNSIVNSSNDIYDISKKSVLETSKTAVSMGNQMHKISDIAKQAEDLNNKAKVLEEKLNRFSIDLNWFNRVILSLIMF</sequence>
<dbReference type="Gene3D" id="1.10.287.950">
    <property type="entry name" value="Methyl-accepting chemotaxis protein"/>
    <property type="match status" value="1"/>
</dbReference>
<comment type="similarity">
    <text evidence="2">Belongs to the methyl-accepting chemotaxis (MCP) protein family.</text>
</comment>
<dbReference type="Proteomes" id="UP000220840">
    <property type="component" value="Unassembled WGS sequence"/>
</dbReference>
<dbReference type="GO" id="GO:0004888">
    <property type="term" value="F:transmembrane signaling receptor activity"/>
    <property type="evidence" value="ECO:0007669"/>
    <property type="project" value="InterPro"/>
</dbReference>
<dbReference type="InterPro" id="IPR004090">
    <property type="entry name" value="Chemotax_Me-accpt_rcpt"/>
</dbReference>
<dbReference type="Pfam" id="PF00015">
    <property type="entry name" value="MCPsignal"/>
    <property type="match status" value="1"/>
</dbReference>
<dbReference type="SMART" id="SM00283">
    <property type="entry name" value="MA"/>
    <property type="match status" value="1"/>
</dbReference>
<protein>
    <recommendedName>
        <fullName evidence="5">Methyl-accepting transducer domain-containing protein</fullName>
    </recommendedName>
</protein>
<evidence type="ECO:0000256" key="1">
    <source>
        <dbReference type="ARBA" id="ARBA00023224"/>
    </source>
</evidence>
<keyword evidence="1 3" id="KW-0807">Transducer</keyword>
<dbReference type="InterPro" id="IPR004089">
    <property type="entry name" value="MCPsignal_dom"/>
</dbReference>
<evidence type="ECO:0000313" key="6">
    <source>
        <dbReference type="EMBL" id="PEG29411.1"/>
    </source>
</evidence>
<dbReference type="SUPFAM" id="SSF58104">
    <property type="entry name" value="Methyl-accepting chemotaxis protein (MCP) signaling domain"/>
    <property type="match status" value="1"/>
</dbReference>
<reference evidence="6 7" key="1">
    <citation type="submission" date="2017-10" db="EMBL/GenBank/DDBJ databases">
        <title>Effective Description of Clostridium neonatale sp. nov. linked to necrotizing enterocolitis in neonates and a clarification of species assignable to the genus Clostridium (Prazmowski 1880) emend. Lawson and Rainey 2016.</title>
        <authorList>
            <person name="Bernard K."/>
            <person name="Burdz T."/>
            <person name="Wiebe D."/>
            <person name="Balcewich B."/>
            <person name="Alfa M."/>
            <person name="Bernier A.-M."/>
        </authorList>
    </citation>
    <scope>NUCLEOTIDE SEQUENCE [LARGE SCALE GENOMIC DNA]</scope>
    <source>
        <strain evidence="6 7">LCDC99A005</strain>
    </source>
</reference>
<dbReference type="OrthoDB" id="9816519at2"/>
<dbReference type="RefSeq" id="WP_083498699.1">
    <property type="nucleotide sequence ID" value="NZ_CAKJVE010000004.1"/>
</dbReference>
<evidence type="ECO:0000313" key="7">
    <source>
        <dbReference type="Proteomes" id="UP000220840"/>
    </source>
</evidence>
<accession>A0A2A7MDI9</accession>
<comment type="caution">
    <text evidence="6">The sequence shown here is derived from an EMBL/GenBank/DDBJ whole genome shotgun (WGS) entry which is preliminary data.</text>
</comment>
<dbReference type="PRINTS" id="PR00260">
    <property type="entry name" value="CHEMTRNSDUCR"/>
</dbReference>
<keyword evidence="7" id="KW-1185">Reference proteome</keyword>
<dbReference type="PANTHER" id="PTHR32089:SF112">
    <property type="entry name" value="LYSOZYME-LIKE PROTEIN-RELATED"/>
    <property type="match status" value="1"/>
</dbReference>
<evidence type="ECO:0000256" key="3">
    <source>
        <dbReference type="PROSITE-ProRule" id="PRU00284"/>
    </source>
</evidence>
<dbReference type="AlphaFoldDB" id="A0A2A7MDI9"/>
<feature type="coiled-coil region" evidence="4">
    <location>
        <begin position="162"/>
        <end position="189"/>
    </location>
</feature>
<dbReference type="EMBL" id="PDCJ01000004">
    <property type="protein sequence ID" value="PEG29411.1"/>
    <property type="molecule type" value="Genomic_DNA"/>
</dbReference>
<dbReference type="GO" id="GO:0016020">
    <property type="term" value="C:membrane"/>
    <property type="evidence" value="ECO:0007669"/>
    <property type="project" value="InterPro"/>
</dbReference>
<evidence type="ECO:0000259" key="5">
    <source>
        <dbReference type="PROSITE" id="PS50111"/>
    </source>
</evidence>
<keyword evidence="4" id="KW-0175">Coiled coil</keyword>
<feature type="domain" description="Methyl-accepting transducer" evidence="5">
    <location>
        <begin position="1"/>
        <end position="138"/>
    </location>
</feature>
<organism evidence="6 7">
    <name type="scientific">Clostridium neonatale</name>
    <dbReference type="NCBI Taxonomy" id="137838"/>
    <lineage>
        <taxon>Bacteria</taxon>
        <taxon>Bacillati</taxon>
        <taxon>Bacillota</taxon>
        <taxon>Clostridia</taxon>
        <taxon>Eubacteriales</taxon>
        <taxon>Clostridiaceae</taxon>
        <taxon>Clostridium</taxon>
    </lineage>
</organism>
<dbReference type="PROSITE" id="PS50111">
    <property type="entry name" value="CHEMOTAXIS_TRANSDUC_2"/>
    <property type="match status" value="1"/>
</dbReference>
<evidence type="ECO:0000256" key="2">
    <source>
        <dbReference type="ARBA" id="ARBA00029447"/>
    </source>
</evidence>
<gene>
    <name evidence="6" type="ORF">CQ394_18820</name>
</gene>
<name>A0A2A7MDI9_9CLOT</name>
<evidence type="ECO:0000256" key="4">
    <source>
        <dbReference type="SAM" id="Coils"/>
    </source>
</evidence>
<dbReference type="GO" id="GO:0006935">
    <property type="term" value="P:chemotaxis"/>
    <property type="evidence" value="ECO:0007669"/>
    <property type="project" value="InterPro"/>
</dbReference>
<dbReference type="PANTHER" id="PTHR32089">
    <property type="entry name" value="METHYL-ACCEPTING CHEMOTAXIS PROTEIN MCPB"/>
    <property type="match status" value="1"/>
</dbReference>
<dbReference type="GO" id="GO:0007165">
    <property type="term" value="P:signal transduction"/>
    <property type="evidence" value="ECO:0007669"/>
    <property type="project" value="UniProtKB-KW"/>
</dbReference>